<reference evidence="2" key="1">
    <citation type="submission" date="2022-11" db="UniProtKB">
        <authorList>
            <consortium name="WormBaseParasite"/>
        </authorList>
    </citation>
    <scope>IDENTIFICATION</scope>
</reference>
<dbReference type="GO" id="GO:0004805">
    <property type="term" value="F:trehalose-phosphatase activity"/>
    <property type="evidence" value="ECO:0007669"/>
    <property type="project" value="TreeGrafter"/>
</dbReference>
<dbReference type="GO" id="GO:0003825">
    <property type="term" value="F:alpha,alpha-trehalose-phosphate synthase (UDP-forming) activity"/>
    <property type="evidence" value="ECO:0007669"/>
    <property type="project" value="TreeGrafter"/>
</dbReference>
<dbReference type="GO" id="GO:0005829">
    <property type="term" value="C:cytosol"/>
    <property type="evidence" value="ECO:0007669"/>
    <property type="project" value="TreeGrafter"/>
</dbReference>
<dbReference type="SUPFAM" id="SSF53756">
    <property type="entry name" value="UDP-Glycosyltransferase/glycogen phosphorylase"/>
    <property type="match status" value="1"/>
</dbReference>
<accession>A0A915PDA3</accession>
<dbReference type="PANTHER" id="PTHR10788:SF106">
    <property type="entry name" value="BCDNA.GH08860"/>
    <property type="match status" value="1"/>
</dbReference>
<dbReference type="Gene3D" id="3.40.50.2000">
    <property type="entry name" value="Glycogen Phosphorylase B"/>
    <property type="match status" value="2"/>
</dbReference>
<dbReference type="GO" id="GO:0005992">
    <property type="term" value="P:trehalose biosynthetic process"/>
    <property type="evidence" value="ECO:0007669"/>
    <property type="project" value="InterPro"/>
</dbReference>
<dbReference type="PANTHER" id="PTHR10788">
    <property type="entry name" value="TREHALOSE-6-PHOSPHATE SYNTHASE"/>
    <property type="match status" value="1"/>
</dbReference>
<evidence type="ECO:0000313" key="1">
    <source>
        <dbReference type="Proteomes" id="UP000887560"/>
    </source>
</evidence>
<sequence length="611" mass="70391">MLKQTKINNKSRRIILASNAPPFHLEEVRKDYPVKQRLQQGQFSIKNVKSEGDIVRMEKGLISRIGKESIIQNHSARKWIIKQSSGGLVSAVEPVMENNKENVWVFHATASNSNLPSEDDPKLQAIEEHKSKSAFGLRSVLIDDETYHYYYEDISNCILWPALHNIQENITVHDNERDFNEAINAYKNVNKQFAQTIFALERTENDFIWIQDYHLMFVGFYLRQMENKNNFKNKKPMELGFFLHTPFELAEGFTEKFNEFGVQIINGILNFDKVGFQTNKDRQKFIKLAVKLFHLKEEHKPKNIINLKNNYITPVNGCNLGVYPATINVNEFIKSAEMESTLIEAKEFRENIMANSLEGGKLFFSVERFDYTKGIYEKLEGFKRYLERYPDRIGRDVFYQIAPYNRRNIENYKNYQNNSLKIKERIKIEFGEGSTRRNDIKIPEGYEPFIIELEGVPREKLVTRYLAMDVGVVTPVMDGMNLVAKEMIASNPRAPLVLSKGAGTHHQLKENGLSGNYFLVEDIKNSEHFANVLHDSTVLSEEAQNIRGEKLREYFKKHSVDKASSPSLQSCPLHACRAPLHACTLHACRGPLHACTLHACRGPLHACPLKK</sequence>
<proteinExistence type="predicted"/>
<organism evidence="1 2">
    <name type="scientific">Meloidogyne floridensis</name>
    <dbReference type="NCBI Taxonomy" id="298350"/>
    <lineage>
        <taxon>Eukaryota</taxon>
        <taxon>Metazoa</taxon>
        <taxon>Ecdysozoa</taxon>
        <taxon>Nematoda</taxon>
        <taxon>Chromadorea</taxon>
        <taxon>Rhabditida</taxon>
        <taxon>Tylenchina</taxon>
        <taxon>Tylenchomorpha</taxon>
        <taxon>Tylenchoidea</taxon>
        <taxon>Meloidogynidae</taxon>
        <taxon>Meloidogyninae</taxon>
        <taxon>Meloidogyne</taxon>
    </lineage>
</organism>
<dbReference type="InterPro" id="IPR001830">
    <property type="entry name" value="Glyco_trans_20"/>
</dbReference>
<protein>
    <submittedName>
        <fullName evidence="2">Alpha,alpha-trehalose-phosphate synthase (UDP-forming)</fullName>
    </submittedName>
</protein>
<evidence type="ECO:0000313" key="2">
    <source>
        <dbReference type="WBParaSite" id="scf7180000424708.g13776"/>
    </source>
</evidence>
<name>A0A915PDA3_9BILA</name>
<dbReference type="Proteomes" id="UP000887560">
    <property type="component" value="Unplaced"/>
</dbReference>
<keyword evidence="1" id="KW-1185">Reference proteome</keyword>
<dbReference type="Pfam" id="PF00982">
    <property type="entry name" value="Glyco_transf_20"/>
    <property type="match status" value="1"/>
</dbReference>
<dbReference type="AlphaFoldDB" id="A0A915PDA3"/>
<dbReference type="WBParaSite" id="scf7180000424708.g13776">
    <property type="protein sequence ID" value="scf7180000424708.g13776"/>
    <property type="gene ID" value="scf7180000424708.g13776"/>
</dbReference>